<evidence type="ECO:0008006" key="5">
    <source>
        <dbReference type="Google" id="ProtNLM"/>
    </source>
</evidence>
<sequence>MGFDKHFHEDHCYMDDSMNNVGMNVEIIEDASQPSVSAPAPNRNIGERTVNEYLGEAMQVDGLDNDLYLYTDCGTEHSALFLLEDEKLVKPGDRFESHDIFVQYLNENAKRWNYYYSCSDSRKPNTENESYIYNCVYLKNKEKYKKKGLRKRNNTMKTDCPCKIKLRHLPNEKELTVVYVCNHHDHELSPEQFRKLQHGRRLPPYVKEEILDFLALQVDKGKIRNYVEMETGFKMSRPFFYTLERNMQKTGNITRVITEERLKMLNEKLIVVDEMYRYNNEEQNEQQTKVSEEVSSTSSNYDPHSEVTFSEAMQAVRSLQKLAKCEIQKNPWVPDQCVPILPNRTDKKFQESQSEMQGQESETIHLNIEYGEPGDNIQVINRFNNGNEVDDHNDIDNIAYETVVTEDGNHELSDQTQDYVSIDSEIIDDDEIAMDNSHLREHVVGHLESRNDQDTIEVQYTIEQNENLIDYTDSEETQHDVGVQTNLNIDTGQTVLPVFDVYMKDGNVMGFVVNDNAINGLKDRVDKGIQTSEDIIYSDTQEIENEDCEILDNSNEQTGDTYTKHEYVHRYNIEQYMTQPHFPKYVEILAKETHMDVLNMFTNIYNEKAMFKITTTQKGNEGNTRIRYITHNGKIKKKKADDAKREKFGKNLQSIFILKEKMRMLKKKNEELMNRNEYLQDVALKLVNREV</sequence>
<name>A0A8S1BJD7_ARCPL</name>
<comment type="caution">
    <text evidence="3">The sequence shown here is derived from an EMBL/GenBank/DDBJ whole genome shotgun (WGS) entry which is preliminary data.</text>
</comment>
<feature type="region of interest" description="Disordered" evidence="2">
    <location>
        <begin position="282"/>
        <end position="304"/>
    </location>
</feature>
<dbReference type="AlphaFoldDB" id="A0A8S1BJD7"/>
<dbReference type="Proteomes" id="UP000494106">
    <property type="component" value="Unassembled WGS sequence"/>
</dbReference>
<dbReference type="PANTHER" id="PTHR31569">
    <property type="entry name" value="SWIM-TYPE DOMAIN-CONTAINING PROTEIN"/>
    <property type="match status" value="1"/>
</dbReference>
<keyword evidence="1" id="KW-0175">Coiled coil</keyword>
<accession>A0A8S1BJD7</accession>
<organism evidence="3 4">
    <name type="scientific">Arctia plantaginis</name>
    <name type="common">Wood tiger moth</name>
    <name type="synonym">Phalaena plantaginis</name>
    <dbReference type="NCBI Taxonomy" id="874455"/>
    <lineage>
        <taxon>Eukaryota</taxon>
        <taxon>Metazoa</taxon>
        <taxon>Ecdysozoa</taxon>
        <taxon>Arthropoda</taxon>
        <taxon>Hexapoda</taxon>
        <taxon>Insecta</taxon>
        <taxon>Pterygota</taxon>
        <taxon>Neoptera</taxon>
        <taxon>Endopterygota</taxon>
        <taxon>Lepidoptera</taxon>
        <taxon>Glossata</taxon>
        <taxon>Ditrysia</taxon>
        <taxon>Noctuoidea</taxon>
        <taxon>Erebidae</taxon>
        <taxon>Arctiinae</taxon>
        <taxon>Arctia</taxon>
    </lineage>
</organism>
<dbReference type="PANTHER" id="PTHR31569:SF4">
    <property type="entry name" value="SWIM-TYPE DOMAIN-CONTAINING PROTEIN"/>
    <property type="match status" value="1"/>
</dbReference>
<dbReference type="InterPro" id="IPR052579">
    <property type="entry name" value="Zinc_finger_SWIM"/>
</dbReference>
<reference evidence="3 4" key="1">
    <citation type="submission" date="2020-04" db="EMBL/GenBank/DDBJ databases">
        <authorList>
            <person name="Wallbank WR R."/>
            <person name="Pardo Diaz C."/>
            <person name="Kozak K."/>
            <person name="Martin S."/>
            <person name="Jiggins C."/>
            <person name="Moest M."/>
            <person name="Warren A I."/>
            <person name="Byers J.R.P. K."/>
            <person name="Montejo-Kovacevich G."/>
            <person name="Yen C E."/>
        </authorList>
    </citation>
    <scope>NUCLEOTIDE SEQUENCE [LARGE SCALE GENOMIC DNA]</scope>
</reference>
<evidence type="ECO:0000256" key="2">
    <source>
        <dbReference type="SAM" id="MobiDB-lite"/>
    </source>
</evidence>
<protein>
    <recommendedName>
        <fullName evidence="5">FAR1 domain-containing protein</fullName>
    </recommendedName>
</protein>
<proteinExistence type="predicted"/>
<evidence type="ECO:0000313" key="3">
    <source>
        <dbReference type="EMBL" id="CAB3259145.1"/>
    </source>
</evidence>
<gene>
    <name evidence="3" type="ORF">APLA_LOCUS16881</name>
</gene>
<keyword evidence="4" id="KW-1185">Reference proteome</keyword>
<evidence type="ECO:0000256" key="1">
    <source>
        <dbReference type="SAM" id="Coils"/>
    </source>
</evidence>
<dbReference type="EMBL" id="CADEBC010000608">
    <property type="protein sequence ID" value="CAB3259145.1"/>
    <property type="molecule type" value="Genomic_DNA"/>
</dbReference>
<evidence type="ECO:0000313" key="4">
    <source>
        <dbReference type="Proteomes" id="UP000494106"/>
    </source>
</evidence>
<feature type="coiled-coil region" evidence="1">
    <location>
        <begin position="655"/>
        <end position="682"/>
    </location>
</feature>
<dbReference type="OrthoDB" id="8188771at2759"/>